<feature type="compositionally biased region" description="Low complexity" evidence="2">
    <location>
        <begin position="1"/>
        <end position="31"/>
    </location>
</feature>
<feature type="compositionally biased region" description="Polar residues" evidence="2">
    <location>
        <begin position="170"/>
        <end position="182"/>
    </location>
</feature>
<dbReference type="Gene3D" id="3.30.50.10">
    <property type="entry name" value="Erythroid Transcription Factor GATA-1, subunit A"/>
    <property type="match status" value="1"/>
</dbReference>
<protein>
    <recommendedName>
        <fullName evidence="3">GATA-type domain-containing protein</fullName>
    </recommendedName>
</protein>
<feature type="region of interest" description="Disordered" evidence="2">
    <location>
        <begin position="1"/>
        <end position="39"/>
    </location>
</feature>
<dbReference type="SMART" id="SM00401">
    <property type="entry name" value="ZnF_GATA"/>
    <property type="match status" value="1"/>
</dbReference>
<feature type="region of interest" description="Disordered" evidence="2">
    <location>
        <begin position="157"/>
        <end position="194"/>
    </location>
</feature>
<feature type="compositionally biased region" description="Low complexity" evidence="2">
    <location>
        <begin position="334"/>
        <end position="347"/>
    </location>
</feature>
<feature type="compositionally biased region" description="Low complexity" evidence="2">
    <location>
        <begin position="364"/>
        <end position="377"/>
    </location>
</feature>
<evidence type="ECO:0000259" key="3">
    <source>
        <dbReference type="PROSITE" id="PS50114"/>
    </source>
</evidence>
<keyword evidence="1" id="KW-0479">Metal-binding</keyword>
<feature type="compositionally biased region" description="Basic and acidic residues" evidence="2">
    <location>
        <begin position="183"/>
        <end position="194"/>
    </location>
</feature>
<keyword evidence="1" id="KW-0863">Zinc-finger</keyword>
<sequence length="511" mass="56733">MDFAAYASPYPDSSPAYSESSSTPRTPSPQSVDLIPTHNFKHPIPTVPTIFQEDSYLPSDVGSMIQNDSWVSQASYNNYPAPQSSLLRELYEPEPYQSEAYIDDHAHYNEWHQQQQQQQQQQQHHQQHQQMHLRQPDHHTLRRATFPYVRHDFPQHHIPHHPQFYDQYPSMYNDSLSMSPDPSESRHPHDPQSIKLEDTPLIVPSQLGFAAHTLHGHHHPGFLPSGAGASVPIQHTDDAASKETQYLRRRCFNCHTTEPPSWRRSTLNPGKIVCNKCGLYERTHLRPRPLRFDELRAGGKTRKPGEKKVQKPAPLAGSPQIKKEPREFGMARRSSVSSTASSGGAVSDWDDNVSVYSSQPPTPGSISGPPSSYSSPSIATFPIPRSSQSPPIDAGPQGPIRLPNAPLTDIASLQQQAPRKSATAPGYFPQPPVSYQGQEMLRRGSMPRLCEQPRQVQFASPQIPTQSLAPLQGSTSEAPAEKSPQIAQMQISSSQMITSSPVPATAEPPSS</sequence>
<dbReference type="GO" id="GO:0006355">
    <property type="term" value="P:regulation of DNA-templated transcription"/>
    <property type="evidence" value="ECO:0007669"/>
    <property type="project" value="InterPro"/>
</dbReference>
<feature type="compositionally biased region" description="Low complexity" evidence="2">
    <location>
        <begin position="112"/>
        <end position="130"/>
    </location>
</feature>
<feature type="compositionally biased region" description="Basic and acidic residues" evidence="2">
    <location>
        <begin position="321"/>
        <end position="330"/>
    </location>
</feature>
<dbReference type="RefSeq" id="XP_041232448.1">
    <property type="nucleotide sequence ID" value="XM_041366014.1"/>
</dbReference>
<feature type="compositionally biased region" description="Polar residues" evidence="2">
    <location>
        <begin position="454"/>
        <end position="477"/>
    </location>
</feature>
<evidence type="ECO:0000313" key="5">
    <source>
        <dbReference type="Proteomes" id="UP001195769"/>
    </source>
</evidence>
<feature type="compositionally biased region" description="Basic and acidic residues" evidence="2">
    <location>
        <begin position="291"/>
        <end position="309"/>
    </location>
</feature>
<dbReference type="InterPro" id="IPR013088">
    <property type="entry name" value="Znf_NHR/GATA"/>
</dbReference>
<feature type="domain" description="GATA-type" evidence="3">
    <location>
        <begin position="249"/>
        <end position="302"/>
    </location>
</feature>
<accession>A0AAD4EKV7</accession>
<dbReference type="InterPro" id="IPR000679">
    <property type="entry name" value="Znf_GATA"/>
</dbReference>
<comment type="caution">
    <text evidence="4">The sequence shown here is derived from an EMBL/GenBank/DDBJ whole genome shotgun (WGS) entry which is preliminary data.</text>
</comment>
<dbReference type="Proteomes" id="UP001195769">
    <property type="component" value="Unassembled WGS sequence"/>
</dbReference>
<reference evidence="4" key="1">
    <citation type="journal article" date="2020" name="New Phytol.">
        <title>Comparative genomics reveals dynamic genome evolution in host specialist ectomycorrhizal fungi.</title>
        <authorList>
            <person name="Lofgren L.A."/>
            <person name="Nguyen N.H."/>
            <person name="Vilgalys R."/>
            <person name="Ruytinx J."/>
            <person name="Liao H.L."/>
            <person name="Branco S."/>
            <person name="Kuo A."/>
            <person name="LaButti K."/>
            <person name="Lipzen A."/>
            <person name="Andreopoulos W."/>
            <person name="Pangilinan J."/>
            <person name="Riley R."/>
            <person name="Hundley H."/>
            <person name="Na H."/>
            <person name="Barry K."/>
            <person name="Grigoriev I.V."/>
            <person name="Stajich J.E."/>
            <person name="Kennedy P.G."/>
        </authorList>
    </citation>
    <scope>NUCLEOTIDE SEQUENCE</scope>
    <source>
        <strain evidence="4">FC203</strain>
    </source>
</reference>
<feature type="region of interest" description="Disordered" evidence="2">
    <location>
        <begin position="111"/>
        <end position="136"/>
    </location>
</feature>
<feature type="region of interest" description="Disordered" evidence="2">
    <location>
        <begin position="291"/>
        <end position="511"/>
    </location>
</feature>
<keyword evidence="1" id="KW-0862">Zinc</keyword>
<evidence type="ECO:0000313" key="4">
    <source>
        <dbReference type="EMBL" id="KAG1906873.1"/>
    </source>
</evidence>
<gene>
    <name evidence="4" type="ORF">F5891DRAFT_1181187</name>
</gene>
<dbReference type="GO" id="GO:0043565">
    <property type="term" value="F:sequence-specific DNA binding"/>
    <property type="evidence" value="ECO:0007669"/>
    <property type="project" value="InterPro"/>
</dbReference>
<proteinExistence type="predicted"/>
<organism evidence="4 5">
    <name type="scientific">Suillus fuscotomentosus</name>
    <dbReference type="NCBI Taxonomy" id="1912939"/>
    <lineage>
        <taxon>Eukaryota</taxon>
        <taxon>Fungi</taxon>
        <taxon>Dikarya</taxon>
        <taxon>Basidiomycota</taxon>
        <taxon>Agaricomycotina</taxon>
        <taxon>Agaricomycetes</taxon>
        <taxon>Agaricomycetidae</taxon>
        <taxon>Boletales</taxon>
        <taxon>Suillineae</taxon>
        <taxon>Suillaceae</taxon>
        <taxon>Suillus</taxon>
    </lineage>
</organism>
<dbReference type="PROSITE" id="PS50114">
    <property type="entry name" value="GATA_ZN_FINGER_2"/>
    <property type="match status" value="1"/>
</dbReference>
<evidence type="ECO:0000256" key="2">
    <source>
        <dbReference type="SAM" id="MobiDB-lite"/>
    </source>
</evidence>
<dbReference type="SUPFAM" id="SSF57716">
    <property type="entry name" value="Glucocorticoid receptor-like (DNA-binding domain)"/>
    <property type="match status" value="1"/>
</dbReference>
<feature type="compositionally biased region" description="Low complexity" evidence="2">
    <location>
        <begin position="483"/>
        <end position="501"/>
    </location>
</feature>
<dbReference type="GO" id="GO:0008270">
    <property type="term" value="F:zinc ion binding"/>
    <property type="evidence" value="ECO:0007669"/>
    <property type="project" value="UniProtKB-KW"/>
</dbReference>
<dbReference type="EMBL" id="JABBWK010000003">
    <property type="protein sequence ID" value="KAG1906873.1"/>
    <property type="molecule type" value="Genomic_DNA"/>
</dbReference>
<name>A0AAD4EKV7_9AGAM</name>
<keyword evidence="5" id="KW-1185">Reference proteome</keyword>
<dbReference type="GeneID" id="64660312"/>
<dbReference type="CDD" id="cd00202">
    <property type="entry name" value="ZnF_GATA"/>
    <property type="match status" value="1"/>
</dbReference>
<dbReference type="AlphaFoldDB" id="A0AAD4EKV7"/>
<dbReference type="Pfam" id="PF00320">
    <property type="entry name" value="GATA"/>
    <property type="match status" value="1"/>
</dbReference>
<evidence type="ECO:0000256" key="1">
    <source>
        <dbReference type="PROSITE-ProRule" id="PRU00094"/>
    </source>
</evidence>